<keyword evidence="3 14" id="KW-0716">Sensory transduction</keyword>
<dbReference type="InterPro" id="IPR052921">
    <property type="entry name" value="GPCR1_Superfamily_Member"/>
</dbReference>
<dbReference type="InterPro" id="IPR017452">
    <property type="entry name" value="GPCR_Rhodpsn_7TM"/>
</dbReference>
<keyword evidence="2 14" id="KW-1003">Cell membrane</keyword>
<dbReference type="InterPro" id="IPR000725">
    <property type="entry name" value="Olfact_rcpt"/>
</dbReference>
<dbReference type="Pfam" id="PF13853">
    <property type="entry name" value="7tm_4"/>
    <property type="match status" value="1"/>
</dbReference>
<sequence>MSPVATARGCESVITVLSRSLSLGALSSPCRFTDELWCVLMLLMFPCEQFIVNMLNQSQVEVLVLSGFNGLNQLRYLYFCITCASYLLILLLNVSILALICVKQSLHQPMYIFLANLLLNTVTGCAAFYPKLLHDLLRDVQVISRTGCLLQAFCIHIYVSVECNILTAMAFDRYAAIAHPLTYHSLFSSSTVHGLLAAAWVLPVAGYTCLLSLSGRLPLCASSVSRTFCDNRSITYQSCVDISVISLMEIVLVSAFVFLPVLLIFGCYIKILAVSFQVSKGSRANKALSTCIPHLVTYTSFVLSVMLEVVQPVLAQKNFPPVIRVIMSMEGFLLPPLLNPLIYGLKLPDIRNHIRPMFKTAARVRHTGPPVTPKLTD</sequence>
<evidence type="ECO:0000256" key="14">
    <source>
        <dbReference type="RuleBase" id="RU363047"/>
    </source>
</evidence>
<dbReference type="GO" id="GO:0005549">
    <property type="term" value="F:odorant binding"/>
    <property type="evidence" value="ECO:0007669"/>
    <property type="project" value="TreeGrafter"/>
</dbReference>
<feature type="transmembrane region" description="Helical" evidence="14">
    <location>
        <begin position="111"/>
        <end position="129"/>
    </location>
</feature>
<feature type="transmembrane region" description="Helical" evidence="14">
    <location>
        <begin position="192"/>
        <end position="213"/>
    </location>
</feature>
<organism evidence="16 17">
    <name type="scientific">Lates calcarifer</name>
    <name type="common">Barramundi</name>
    <name type="synonym">Holocentrus calcarifer</name>
    <dbReference type="NCBI Taxonomy" id="8187"/>
    <lineage>
        <taxon>Eukaryota</taxon>
        <taxon>Metazoa</taxon>
        <taxon>Chordata</taxon>
        <taxon>Craniata</taxon>
        <taxon>Vertebrata</taxon>
        <taxon>Euteleostomi</taxon>
        <taxon>Actinopterygii</taxon>
        <taxon>Neopterygii</taxon>
        <taxon>Teleostei</taxon>
        <taxon>Neoteleostei</taxon>
        <taxon>Acanthomorphata</taxon>
        <taxon>Carangaria</taxon>
        <taxon>Carangaria incertae sedis</taxon>
        <taxon>Centropomidae</taxon>
        <taxon>Lates</taxon>
    </lineage>
</organism>
<evidence type="ECO:0000259" key="15">
    <source>
        <dbReference type="PROSITE" id="PS50262"/>
    </source>
</evidence>
<evidence type="ECO:0000256" key="10">
    <source>
        <dbReference type="ARBA" id="ARBA00023170"/>
    </source>
</evidence>
<comment type="similarity">
    <text evidence="13">Belongs to the G-protein coupled receptor 1 family.</text>
</comment>
<keyword evidence="4 13" id="KW-0812">Transmembrane</keyword>
<evidence type="ECO:0000256" key="2">
    <source>
        <dbReference type="ARBA" id="ARBA00022475"/>
    </source>
</evidence>
<dbReference type="Proteomes" id="UP000694890">
    <property type="component" value="Linkage group LG21"/>
</dbReference>
<dbReference type="FunFam" id="1.20.1070.10:FF:000024">
    <property type="entry name" value="Olfactory receptor"/>
    <property type="match status" value="1"/>
</dbReference>
<keyword evidence="6 14" id="KW-1133">Transmembrane helix</keyword>
<evidence type="ECO:0000256" key="13">
    <source>
        <dbReference type="RuleBase" id="RU000688"/>
    </source>
</evidence>
<gene>
    <name evidence="17" type="primary">LOC108902858</name>
</gene>
<keyword evidence="11" id="KW-0325">Glycoprotein</keyword>
<dbReference type="GO" id="GO:0004984">
    <property type="term" value="F:olfactory receptor activity"/>
    <property type="evidence" value="ECO:0007669"/>
    <property type="project" value="InterPro"/>
</dbReference>
<dbReference type="AlphaFoldDB" id="A0AAJ7VLT9"/>
<dbReference type="GO" id="GO:0004930">
    <property type="term" value="F:G protein-coupled receptor activity"/>
    <property type="evidence" value="ECO:0007669"/>
    <property type="project" value="UniProtKB-KW"/>
</dbReference>
<dbReference type="PANTHER" id="PTHR26451">
    <property type="entry name" value="G_PROTEIN_RECEP_F1_2 DOMAIN-CONTAINING PROTEIN"/>
    <property type="match status" value="1"/>
</dbReference>
<dbReference type="PRINTS" id="PR00237">
    <property type="entry name" value="GPCRRHODOPSN"/>
</dbReference>
<comment type="subcellular location">
    <subcellularLocation>
        <location evidence="1 14">Cell membrane</location>
        <topology evidence="1 14">Multi-pass membrane protein</topology>
    </subcellularLocation>
</comment>
<evidence type="ECO:0000256" key="9">
    <source>
        <dbReference type="ARBA" id="ARBA00023157"/>
    </source>
</evidence>
<dbReference type="GeneID" id="108902858"/>
<feature type="domain" description="G-protein coupled receptors family 1 profile" evidence="15">
    <location>
        <begin position="92"/>
        <end position="343"/>
    </location>
</feature>
<feature type="transmembrane region" description="Helical" evidence="14">
    <location>
        <begin position="250"/>
        <end position="274"/>
    </location>
</feature>
<evidence type="ECO:0000256" key="8">
    <source>
        <dbReference type="ARBA" id="ARBA00023136"/>
    </source>
</evidence>
<dbReference type="InterPro" id="IPR000276">
    <property type="entry name" value="GPCR_Rhodpsn"/>
</dbReference>
<evidence type="ECO:0000256" key="1">
    <source>
        <dbReference type="ARBA" id="ARBA00004651"/>
    </source>
</evidence>
<protein>
    <recommendedName>
        <fullName evidence="14">Olfactory receptor</fullName>
    </recommendedName>
</protein>
<reference evidence="17" key="1">
    <citation type="submission" date="2025-08" db="UniProtKB">
        <authorList>
            <consortium name="RefSeq"/>
        </authorList>
    </citation>
    <scope>IDENTIFICATION</scope>
    <source>
        <tissue evidence="17">Brain</tissue>
    </source>
</reference>
<evidence type="ECO:0000256" key="6">
    <source>
        <dbReference type="ARBA" id="ARBA00022989"/>
    </source>
</evidence>
<dbReference type="PRINTS" id="PR00245">
    <property type="entry name" value="OLFACTORYR"/>
</dbReference>
<dbReference type="SUPFAM" id="SSF81321">
    <property type="entry name" value="Family A G protein-coupled receptor-like"/>
    <property type="match status" value="1"/>
</dbReference>
<feature type="transmembrane region" description="Helical" evidence="14">
    <location>
        <begin position="149"/>
        <end position="171"/>
    </location>
</feature>
<dbReference type="RefSeq" id="XP_018560385.1">
    <property type="nucleotide sequence ID" value="XM_018704869.2"/>
</dbReference>
<dbReference type="PANTHER" id="PTHR26451:SF860">
    <property type="entry name" value="ODORANT RECEPTOR-RELATED"/>
    <property type="match status" value="1"/>
</dbReference>
<keyword evidence="10 13" id="KW-0675">Receptor</keyword>
<dbReference type="GO" id="GO:0005886">
    <property type="term" value="C:plasma membrane"/>
    <property type="evidence" value="ECO:0007669"/>
    <property type="project" value="UniProtKB-SubCell"/>
</dbReference>
<keyword evidence="9" id="KW-1015">Disulfide bond</keyword>
<evidence type="ECO:0000256" key="12">
    <source>
        <dbReference type="ARBA" id="ARBA00023224"/>
    </source>
</evidence>
<evidence type="ECO:0000313" key="17">
    <source>
        <dbReference type="RefSeq" id="XP_018560385.1"/>
    </source>
</evidence>
<accession>A0AAJ7VLT9</accession>
<dbReference type="PROSITE" id="PS00237">
    <property type="entry name" value="G_PROTEIN_RECEP_F1_1"/>
    <property type="match status" value="1"/>
</dbReference>
<keyword evidence="5 14" id="KW-0552">Olfaction</keyword>
<evidence type="ECO:0000256" key="3">
    <source>
        <dbReference type="ARBA" id="ARBA00022606"/>
    </source>
</evidence>
<keyword evidence="7 13" id="KW-0297">G-protein coupled receptor</keyword>
<dbReference type="KEGG" id="lcf:108902858"/>
<dbReference type="PROSITE" id="PS50262">
    <property type="entry name" value="G_PROTEIN_RECEP_F1_2"/>
    <property type="match status" value="1"/>
</dbReference>
<evidence type="ECO:0000256" key="7">
    <source>
        <dbReference type="ARBA" id="ARBA00023040"/>
    </source>
</evidence>
<keyword evidence="12 13" id="KW-0807">Transducer</keyword>
<dbReference type="Gene3D" id="1.20.1070.10">
    <property type="entry name" value="Rhodopsin 7-helix transmembrane proteins"/>
    <property type="match status" value="1"/>
</dbReference>
<name>A0AAJ7VLT9_LATCA</name>
<keyword evidence="8 14" id="KW-0472">Membrane</keyword>
<evidence type="ECO:0000256" key="4">
    <source>
        <dbReference type="ARBA" id="ARBA00022692"/>
    </source>
</evidence>
<proteinExistence type="inferred from homology"/>
<evidence type="ECO:0000256" key="5">
    <source>
        <dbReference type="ARBA" id="ARBA00022725"/>
    </source>
</evidence>
<feature type="transmembrane region" description="Helical" evidence="14">
    <location>
        <begin position="76"/>
        <end position="99"/>
    </location>
</feature>
<evidence type="ECO:0000313" key="16">
    <source>
        <dbReference type="Proteomes" id="UP000694890"/>
    </source>
</evidence>
<evidence type="ECO:0000256" key="11">
    <source>
        <dbReference type="ARBA" id="ARBA00023180"/>
    </source>
</evidence>